<gene>
    <name evidence="2" type="ORF">F0P96_19860</name>
</gene>
<organism evidence="2 3">
    <name type="scientific">Hymenobacter busanensis</name>
    <dbReference type="NCBI Taxonomy" id="2607656"/>
    <lineage>
        <taxon>Bacteria</taxon>
        <taxon>Pseudomonadati</taxon>
        <taxon>Bacteroidota</taxon>
        <taxon>Cytophagia</taxon>
        <taxon>Cytophagales</taxon>
        <taxon>Hymenobacteraceae</taxon>
        <taxon>Hymenobacter</taxon>
    </lineage>
</organism>
<comment type="caution">
    <text evidence="2">The sequence shown here is derived from an EMBL/GenBank/DDBJ whole genome shotgun (WGS) entry which is preliminary data.</text>
</comment>
<dbReference type="EMBL" id="VTWU01000009">
    <property type="protein sequence ID" value="KAA9325585.1"/>
    <property type="molecule type" value="Genomic_DNA"/>
</dbReference>
<protein>
    <recommendedName>
        <fullName evidence="1">Imm33-like domain-containing protein</fullName>
    </recommendedName>
</protein>
<name>A0A7L4ZXU7_9BACT</name>
<proteinExistence type="predicted"/>
<evidence type="ECO:0000259" key="1">
    <source>
        <dbReference type="Pfam" id="PF24719"/>
    </source>
</evidence>
<dbReference type="AlphaFoldDB" id="A0A7L4ZXU7"/>
<evidence type="ECO:0000313" key="2">
    <source>
        <dbReference type="EMBL" id="KAA9325585.1"/>
    </source>
</evidence>
<accession>A0A7L4ZXU7</accession>
<feature type="domain" description="Imm33-like" evidence="1">
    <location>
        <begin position="10"/>
        <end position="110"/>
    </location>
</feature>
<dbReference type="RefSeq" id="WP_151080741.1">
    <property type="nucleotide sequence ID" value="NZ_CP047647.1"/>
</dbReference>
<sequence>MSVDEVLEAQKQVCAVHGVDFCLIEPDAIVGASRNHGLEAPTHGLRHADAGDSSGWFLWSGEYSAADDFFEPVHLRHLIERAPEVIRYLALPPGFRFLNDDACYEDIWFDEALLLP</sequence>
<dbReference type="InterPro" id="IPR056509">
    <property type="entry name" value="Imm33-like"/>
</dbReference>
<dbReference type="Proteomes" id="UP000326380">
    <property type="component" value="Unassembled WGS sequence"/>
</dbReference>
<reference evidence="2 3" key="1">
    <citation type="submission" date="2019-09" db="EMBL/GenBank/DDBJ databases">
        <title>Genome sequence of Hymenobacter sp. M3.</title>
        <authorList>
            <person name="Srinivasan S."/>
        </authorList>
    </citation>
    <scope>NUCLEOTIDE SEQUENCE [LARGE SCALE GENOMIC DNA]</scope>
    <source>
        <strain evidence="2 3">M3</strain>
    </source>
</reference>
<evidence type="ECO:0000313" key="3">
    <source>
        <dbReference type="Proteomes" id="UP000326380"/>
    </source>
</evidence>
<dbReference type="Pfam" id="PF24719">
    <property type="entry name" value="Imm33-like"/>
    <property type="match status" value="1"/>
</dbReference>
<keyword evidence="3" id="KW-1185">Reference proteome</keyword>